<organism evidence="2 3">
    <name type="scientific">Pteropus alecto</name>
    <name type="common">Black flying fox</name>
    <dbReference type="NCBI Taxonomy" id="9402"/>
    <lineage>
        <taxon>Eukaryota</taxon>
        <taxon>Metazoa</taxon>
        <taxon>Chordata</taxon>
        <taxon>Craniata</taxon>
        <taxon>Vertebrata</taxon>
        <taxon>Euteleostomi</taxon>
        <taxon>Mammalia</taxon>
        <taxon>Eutheria</taxon>
        <taxon>Laurasiatheria</taxon>
        <taxon>Chiroptera</taxon>
        <taxon>Yinpterochiroptera</taxon>
        <taxon>Pteropodoidea</taxon>
        <taxon>Pteropodidae</taxon>
        <taxon>Pteropodinae</taxon>
        <taxon>Pteropus</taxon>
    </lineage>
</organism>
<dbReference type="EMBL" id="KB030838">
    <property type="protein sequence ID" value="ELK09219.1"/>
    <property type="molecule type" value="Genomic_DNA"/>
</dbReference>
<reference evidence="3" key="1">
    <citation type="journal article" date="2013" name="Science">
        <title>Comparative analysis of bat genomes provides insight into the evolution of flight and immunity.</title>
        <authorList>
            <person name="Zhang G."/>
            <person name="Cowled C."/>
            <person name="Shi Z."/>
            <person name="Huang Z."/>
            <person name="Bishop-Lilly K.A."/>
            <person name="Fang X."/>
            <person name="Wynne J.W."/>
            <person name="Xiong Z."/>
            <person name="Baker M.L."/>
            <person name="Zhao W."/>
            <person name="Tachedjian M."/>
            <person name="Zhu Y."/>
            <person name="Zhou P."/>
            <person name="Jiang X."/>
            <person name="Ng J."/>
            <person name="Yang L."/>
            <person name="Wu L."/>
            <person name="Xiao J."/>
            <person name="Feng Y."/>
            <person name="Chen Y."/>
            <person name="Sun X."/>
            <person name="Zhang Y."/>
            <person name="Marsh G.A."/>
            <person name="Crameri G."/>
            <person name="Broder C.C."/>
            <person name="Frey K.G."/>
            <person name="Wang L.F."/>
            <person name="Wang J."/>
        </authorList>
    </citation>
    <scope>NUCLEOTIDE SEQUENCE [LARGE SCALE GENOMIC DNA]</scope>
</reference>
<sequence>MSLGHQWATQESAVTSWGCGYSRAGAVWKGGHAAPDTRRNRLQPLSLARWYSTALARTGKSTTPTPVSFVGPCDRGTREVAAVESLSGSEGTAVANSPDLRSAPSAGKDTPVTGVNE</sequence>
<protein>
    <submittedName>
        <fullName evidence="2">Uncharacterized protein</fullName>
    </submittedName>
</protein>
<proteinExistence type="predicted"/>
<evidence type="ECO:0000313" key="3">
    <source>
        <dbReference type="Proteomes" id="UP000010552"/>
    </source>
</evidence>
<dbReference type="AlphaFoldDB" id="L5KC03"/>
<dbReference type="InParanoid" id="L5KC03"/>
<dbReference type="Proteomes" id="UP000010552">
    <property type="component" value="Unassembled WGS sequence"/>
</dbReference>
<evidence type="ECO:0000256" key="1">
    <source>
        <dbReference type="SAM" id="MobiDB-lite"/>
    </source>
</evidence>
<keyword evidence="3" id="KW-1185">Reference proteome</keyword>
<accession>L5KC03</accession>
<name>L5KC03_PTEAL</name>
<evidence type="ECO:0000313" key="2">
    <source>
        <dbReference type="EMBL" id="ELK09219.1"/>
    </source>
</evidence>
<feature type="region of interest" description="Disordered" evidence="1">
    <location>
        <begin position="84"/>
        <end position="117"/>
    </location>
</feature>
<gene>
    <name evidence="2" type="ORF">PAL_GLEAN10002655</name>
</gene>